<dbReference type="Proteomes" id="UP000307574">
    <property type="component" value="Unassembled WGS sequence"/>
</dbReference>
<sequence>MNKLDEVFDQLVSQELDGSYKINRLTLEEVNQIPDFTVYESQLNGEAYNFKGNKFRPNKTEKRLVIETLPIFEFEVKTIFILIAKRGTKLGGATKRFSTSSRIIKELIRLSKYLNSRGYESFHELGELPKLKFNDVVSSYINYRQEGGPSTVGVVKDSLTVLLELNFINQEFSKEVIEANTKAKRTKADTVNRLKHPLVPPMIQKKIISECSKLFENKKDIKRFIALGKKVNVNFEAYALRNPNVNQNVLSILPRMLSKDEVVEYRGLRDKIRRITPYAFTMLLALTGFRVSEGKATKNNAHKCKRENGKVKYFIESTLRKYTNEDVVLDWVSCKQVYDAMKLLSDVNTVYYDRIKLILKYYPSKISERNGELFEEALENNYLFAFNYASQKGNLWFPKPTKPIKTDTSGQGSTAVALDLIEVEVTESDIEFLKKYKCNYKSVSANSGMRGVEYKVGDIFRVTPHMLRHSFAWFIIANKLGDIHHISQQFKHMSEMVTFVYAQRGFEAIDDLKNIIEGFDALLTEEVITDIVESAIKGEIGGGGGKRLKNIVNKLNKGQSGIIFSTDHHEHIESIQELISLATKNSDGILGLPHGYCAAGSSCKMHNVAVPDSCIYCYTYFATRRHLPFWTATKNSAERGISRIMDAGLAERYQAFLSVLKRTLASADKAISDIEGNGTKEVYNG</sequence>
<organism evidence="2 3">
    <name type="scientific">Vibrio kanaloae</name>
    <dbReference type="NCBI Taxonomy" id="170673"/>
    <lineage>
        <taxon>Bacteria</taxon>
        <taxon>Pseudomonadati</taxon>
        <taxon>Pseudomonadota</taxon>
        <taxon>Gammaproteobacteria</taxon>
        <taxon>Vibrionales</taxon>
        <taxon>Vibrionaceae</taxon>
        <taxon>Vibrio</taxon>
    </lineage>
</organism>
<dbReference type="InterPro" id="IPR013762">
    <property type="entry name" value="Integrase-like_cat_sf"/>
</dbReference>
<protein>
    <submittedName>
        <fullName evidence="2">Site-specific integrase</fullName>
    </submittedName>
</protein>
<dbReference type="GO" id="GO:0015074">
    <property type="term" value="P:DNA integration"/>
    <property type="evidence" value="ECO:0007669"/>
    <property type="project" value="InterPro"/>
</dbReference>
<proteinExistence type="predicted"/>
<evidence type="ECO:0000313" key="2">
    <source>
        <dbReference type="EMBL" id="TKF26140.1"/>
    </source>
</evidence>
<dbReference type="GO" id="GO:0003677">
    <property type="term" value="F:DNA binding"/>
    <property type="evidence" value="ECO:0007669"/>
    <property type="project" value="InterPro"/>
</dbReference>
<gene>
    <name evidence="2" type="ORF">FCV50_21505</name>
</gene>
<keyword evidence="1" id="KW-0233">DNA recombination</keyword>
<evidence type="ECO:0000313" key="3">
    <source>
        <dbReference type="Proteomes" id="UP000307574"/>
    </source>
</evidence>
<dbReference type="GO" id="GO:0006310">
    <property type="term" value="P:DNA recombination"/>
    <property type="evidence" value="ECO:0007669"/>
    <property type="project" value="UniProtKB-KW"/>
</dbReference>
<dbReference type="EMBL" id="SYUV01000094">
    <property type="protein sequence ID" value="TKF26140.1"/>
    <property type="molecule type" value="Genomic_DNA"/>
</dbReference>
<dbReference type="AlphaFoldDB" id="A0A4U1YXP8"/>
<dbReference type="Gene3D" id="1.10.443.10">
    <property type="entry name" value="Intergrase catalytic core"/>
    <property type="match status" value="1"/>
</dbReference>
<dbReference type="SUPFAM" id="SSF56349">
    <property type="entry name" value="DNA breaking-rejoining enzymes"/>
    <property type="match status" value="1"/>
</dbReference>
<reference evidence="2 3" key="1">
    <citation type="submission" date="2019-04" db="EMBL/GenBank/DDBJ databases">
        <title>A reverse ecology approach based on a biological definition of microbial populations.</title>
        <authorList>
            <person name="Arevalo P."/>
            <person name="Vaninsberghe D."/>
            <person name="Elsherbini J."/>
            <person name="Gore J."/>
            <person name="Polz M."/>
        </authorList>
    </citation>
    <scope>NUCLEOTIDE SEQUENCE [LARGE SCALE GENOMIC DNA]</scope>
    <source>
        <strain evidence="2 3">10N.261.46.F4</strain>
    </source>
</reference>
<dbReference type="InterPro" id="IPR011010">
    <property type="entry name" value="DNA_brk_join_enz"/>
</dbReference>
<name>A0A4U1YXP8_9VIBR</name>
<accession>A0A4U1YXP8</accession>
<dbReference type="RefSeq" id="WP_136981373.1">
    <property type="nucleotide sequence ID" value="NZ_SYUV01000094.1"/>
</dbReference>
<evidence type="ECO:0000256" key="1">
    <source>
        <dbReference type="ARBA" id="ARBA00023172"/>
    </source>
</evidence>
<comment type="caution">
    <text evidence="2">The sequence shown here is derived from an EMBL/GenBank/DDBJ whole genome shotgun (WGS) entry which is preliminary data.</text>
</comment>